<dbReference type="InterPro" id="IPR003679">
    <property type="entry name" value="Amioglycoside_AcTrfase"/>
</dbReference>
<comment type="similarity">
    <text evidence="1 5">Belongs to the antibiotic N-acetyltransferase family.</text>
</comment>
<sequence>MTPTTRAALAADLSQLGLHPGDTVMAHAGMRSVGPLLNGPDALIGAIRDVIGEAGTLMAYVGWDTLHDDLLDGDGCVLPAWREHVPGFDPAASRATRLNGAFAEFVRTTPGAVRSANPGMSMAAIGAKAAWLTADHPQDYGCGEGSPLAKLVEAGGRVLMVGAPHDTCTLLHLAEHRARVPGKRILSYEVPFAEPGGVRWRRIEEFDTSEPCVDGMPEDLFQRIVDAYLATGEGWRGPVGQAQATLVDAGPLLAFAIAAIERDHGALDAGAAEQ</sequence>
<dbReference type="PANTHER" id="PTHR11104">
    <property type="entry name" value="AMINOGLYCOSIDE N3-ACETYLTRANSFERASE"/>
    <property type="match status" value="1"/>
</dbReference>
<evidence type="ECO:0000313" key="7">
    <source>
        <dbReference type="Proteomes" id="UP000732399"/>
    </source>
</evidence>
<accession>A0ABX1CLN4</accession>
<comment type="catalytic activity">
    <reaction evidence="5">
        <text>a 2-deoxystreptamine antibiotic + acetyl-CoA = an N(3)-acetyl-2-deoxystreptamine antibiotic + CoA + H(+)</text>
        <dbReference type="Rhea" id="RHEA:12665"/>
        <dbReference type="ChEBI" id="CHEBI:15378"/>
        <dbReference type="ChEBI" id="CHEBI:57287"/>
        <dbReference type="ChEBI" id="CHEBI:57288"/>
        <dbReference type="ChEBI" id="CHEBI:57921"/>
        <dbReference type="ChEBI" id="CHEBI:77452"/>
        <dbReference type="EC" id="2.3.1.81"/>
    </reaction>
</comment>
<proteinExistence type="inferred from homology"/>
<dbReference type="NCBIfam" id="NF033082">
    <property type="entry name" value="AAC_3"/>
    <property type="match status" value="1"/>
</dbReference>
<keyword evidence="7" id="KW-1185">Reference proteome</keyword>
<evidence type="ECO:0000313" key="6">
    <source>
        <dbReference type="EMBL" id="NJR77015.1"/>
    </source>
</evidence>
<evidence type="ECO:0000256" key="4">
    <source>
        <dbReference type="ARBA" id="ARBA00023315"/>
    </source>
</evidence>
<dbReference type="Pfam" id="PF02522">
    <property type="entry name" value="Antibiotic_NAT"/>
    <property type="match status" value="1"/>
</dbReference>
<dbReference type="EMBL" id="JAAVJH010000001">
    <property type="protein sequence ID" value="NJR77015.1"/>
    <property type="molecule type" value="Genomic_DNA"/>
</dbReference>
<dbReference type="Proteomes" id="UP000732399">
    <property type="component" value="Unassembled WGS sequence"/>
</dbReference>
<keyword evidence="5" id="KW-0046">Antibiotic resistance</keyword>
<comment type="caution">
    <text evidence="6">The sequence shown here is derived from an EMBL/GenBank/DDBJ whole genome shotgun (WGS) entry which is preliminary data.</text>
</comment>
<gene>
    <name evidence="6" type="primary">aac(3)</name>
    <name evidence="6" type="ORF">HBH26_00105</name>
</gene>
<keyword evidence="3 5" id="KW-0808">Transferase</keyword>
<dbReference type="PANTHER" id="PTHR11104:SF0">
    <property type="entry name" value="SPBETA PROPHAGE-DERIVED AMINOGLYCOSIDE N(3')-ACETYLTRANSFERASE-LIKE PROTEIN YOKD"/>
    <property type="match status" value="1"/>
</dbReference>
<dbReference type="EC" id="2.3.1.-" evidence="5"/>
<protein>
    <recommendedName>
        <fullName evidence="2 5">Aminoglycoside N(3)-acetyltransferase</fullName>
        <ecNumber evidence="5">2.3.1.-</ecNumber>
    </recommendedName>
</protein>
<keyword evidence="4 5" id="KW-0012">Acyltransferase</keyword>
<evidence type="ECO:0000256" key="1">
    <source>
        <dbReference type="ARBA" id="ARBA00006383"/>
    </source>
</evidence>
<name>A0ABX1CLN4_9SPHN</name>
<dbReference type="RefSeq" id="WP_168132537.1">
    <property type="nucleotide sequence ID" value="NZ_JAAVJH010000001.1"/>
</dbReference>
<organism evidence="6 7">
    <name type="scientific">Sphingomonas corticis</name>
    <dbReference type="NCBI Taxonomy" id="2722791"/>
    <lineage>
        <taxon>Bacteria</taxon>
        <taxon>Pseudomonadati</taxon>
        <taxon>Pseudomonadota</taxon>
        <taxon>Alphaproteobacteria</taxon>
        <taxon>Sphingomonadales</taxon>
        <taxon>Sphingomonadaceae</taxon>
        <taxon>Sphingomonas</taxon>
    </lineage>
</organism>
<evidence type="ECO:0000256" key="3">
    <source>
        <dbReference type="ARBA" id="ARBA00022679"/>
    </source>
</evidence>
<reference evidence="6 7" key="1">
    <citation type="submission" date="2020-03" db="EMBL/GenBank/DDBJ databases">
        <authorList>
            <person name="Wang L."/>
            <person name="He N."/>
            <person name="Li Y."/>
            <person name="Fang Y."/>
            <person name="Zhang F."/>
        </authorList>
    </citation>
    <scope>NUCLEOTIDE SEQUENCE [LARGE SCALE GENOMIC DNA]</scope>
    <source>
        <strain evidence="6 7">36D10-4-7</strain>
    </source>
</reference>
<dbReference type="InterPro" id="IPR028345">
    <property type="entry name" value="Antibiotic_NAT-like"/>
</dbReference>
<evidence type="ECO:0000256" key="5">
    <source>
        <dbReference type="RuleBase" id="RU365031"/>
    </source>
</evidence>
<dbReference type="SUPFAM" id="SSF110710">
    <property type="entry name" value="TTHA0583/YokD-like"/>
    <property type="match status" value="1"/>
</dbReference>
<evidence type="ECO:0000256" key="2">
    <source>
        <dbReference type="ARBA" id="ARBA00012882"/>
    </source>
</evidence>